<organism evidence="1 2">
    <name type="scientific">Hyalomma asiaticum</name>
    <name type="common">Tick</name>
    <dbReference type="NCBI Taxonomy" id="266040"/>
    <lineage>
        <taxon>Eukaryota</taxon>
        <taxon>Metazoa</taxon>
        <taxon>Ecdysozoa</taxon>
        <taxon>Arthropoda</taxon>
        <taxon>Chelicerata</taxon>
        <taxon>Arachnida</taxon>
        <taxon>Acari</taxon>
        <taxon>Parasitiformes</taxon>
        <taxon>Ixodida</taxon>
        <taxon>Ixodoidea</taxon>
        <taxon>Ixodidae</taxon>
        <taxon>Hyalomminae</taxon>
        <taxon>Hyalomma</taxon>
    </lineage>
</organism>
<name>A0ACB7S458_HYAAI</name>
<dbReference type="Proteomes" id="UP000821845">
    <property type="component" value="Chromosome 5"/>
</dbReference>
<proteinExistence type="predicted"/>
<gene>
    <name evidence="1" type="ORF">HPB50_003809</name>
</gene>
<accession>A0ACB7S458</accession>
<sequence>MVTAEVQPYEMEVKEEHTQHRRILLVAHGIDTVATVYVNDVAVGETDNMFVRYVFDIKQHIKVGYNNVTVEFTSAVTHARERARLYGKGHPVPPECPPLRQRGECNVNQVRKAQASFSWEMAPAFPTQGIWKDIGIEMYDGLIIRDMVVRTRRTSSQSDDDKPGRWSLDVGLFLEVAFSGKARLLLSLVLDERLTVKKNISVSANNQLGAHYRFRLRMPEASLTRIFHAAQCL</sequence>
<comment type="caution">
    <text evidence="1">The sequence shown here is derived from an EMBL/GenBank/DDBJ whole genome shotgun (WGS) entry which is preliminary data.</text>
</comment>
<protein>
    <submittedName>
        <fullName evidence="1">Uncharacterized protein</fullName>
    </submittedName>
</protein>
<reference evidence="1" key="1">
    <citation type="submission" date="2020-05" db="EMBL/GenBank/DDBJ databases">
        <title>Large-scale comparative analyses of tick genomes elucidate their genetic diversity and vector capacities.</title>
        <authorList>
            <person name="Jia N."/>
            <person name="Wang J."/>
            <person name="Shi W."/>
            <person name="Du L."/>
            <person name="Sun Y."/>
            <person name="Zhan W."/>
            <person name="Jiang J."/>
            <person name="Wang Q."/>
            <person name="Zhang B."/>
            <person name="Ji P."/>
            <person name="Sakyi L.B."/>
            <person name="Cui X."/>
            <person name="Yuan T."/>
            <person name="Jiang B."/>
            <person name="Yang W."/>
            <person name="Lam T.T.-Y."/>
            <person name="Chang Q."/>
            <person name="Ding S."/>
            <person name="Wang X."/>
            <person name="Zhu J."/>
            <person name="Ruan X."/>
            <person name="Zhao L."/>
            <person name="Wei J."/>
            <person name="Que T."/>
            <person name="Du C."/>
            <person name="Cheng J."/>
            <person name="Dai P."/>
            <person name="Han X."/>
            <person name="Huang E."/>
            <person name="Gao Y."/>
            <person name="Liu J."/>
            <person name="Shao H."/>
            <person name="Ye R."/>
            <person name="Li L."/>
            <person name="Wei W."/>
            <person name="Wang X."/>
            <person name="Wang C."/>
            <person name="Yang T."/>
            <person name="Huo Q."/>
            <person name="Li W."/>
            <person name="Guo W."/>
            <person name="Chen H."/>
            <person name="Zhou L."/>
            <person name="Ni X."/>
            <person name="Tian J."/>
            <person name="Zhou Y."/>
            <person name="Sheng Y."/>
            <person name="Liu T."/>
            <person name="Pan Y."/>
            <person name="Xia L."/>
            <person name="Li J."/>
            <person name="Zhao F."/>
            <person name="Cao W."/>
        </authorList>
    </citation>
    <scope>NUCLEOTIDE SEQUENCE</scope>
    <source>
        <strain evidence="1">Hyas-2018</strain>
    </source>
</reference>
<dbReference type="EMBL" id="CM023485">
    <property type="protein sequence ID" value="KAH6929668.1"/>
    <property type="molecule type" value="Genomic_DNA"/>
</dbReference>
<keyword evidence="2" id="KW-1185">Reference proteome</keyword>
<evidence type="ECO:0000313" key="2">
    <source>
        <dbReference type="Proteomes" id="UP000821845"/>
    </source>
</evidence>
<evidence type="ECO:0000313" key="1">
    <source>
        <dbReference type="EMBL" id="KAH6929668.1"/>
    </source>
</evidence>